<dbReference type="InterPro" id="IPR036028">
    <property type="entry name" value="SH3-like_dom_sf"/>
</dbReference>
<comment type="similarity">
    <text evidence="1">Belongs to the small G protein signaling modulator family.</text>
</comment>
<dbReference type="PROSITE" id="PS50826">
    <property type="entry name" value="RUN"/>
    <property type="match status" value="1"/>
</dbReference>
<evidence type="ECO:0000259" key="6">
    <source>
        <dbReference type="PROSITE" id="PS50002"/>
    </source>
</evidence>
<evidence type="ECO:0000313" key="9">
    <source>
        <dbReference type="Ensembl" id="ENSSSCP00040011792.1"/>
    </source>
</evidence>
<name>A0A8D1DV10_PIG</name>
<dbReference type="InterPro" id="IPR035833">
    <property type="entry name" value="SGSM3_SH3"/>
</dbReference>
<feature type="compositionally biased region" description="Low complexity" evidence="5">
    <location>
        <begin position="224"/>
        <end position="240"/>
    </location>
</feature>
<keyword evidence="2 4" id="KW-0728">SH3 domain</keyword>
<dbReference type="FunFam" id="2.30.30.40:FF:000115">
    <property type="entry name" value="Small G protein signaling modulator 3 homolog"/>
    <property type="match status" value="1"/>
</dbReference>
<evidence type="ECO:0000256" key="1">
    <source>
        <dbReference type="ARBA" id="ARBA00006296"/>
    </source>
</evidence>
<dbReference type="SUPFAM" id="SSF140741">
    <property type="entry name" value="RUN domain-like"/>
    <property type="match status" value="1"/>
</dbReference>
<dbReference type="Gene3D" id="1.20.58.900">
    <property type="match status" value="1"/>
</dbReference>
<dbReference type="PROSITE" id="PS50086">
    <property type="entry name" value="TBC_RABGAP"/>
    <property type="match status" value="1"/>
</dbReference>
<feature type="domain" description="SH3" evidence="6">
    <location>
        <begin position="735"/>
        <end position="794"/>
    </location>
</feature>
<evidence type="ECO:0000256" key="3">
    <source>
        <dbReference type="ARBA" id="ARBA00030864"/>
    </source>
</evidence>
<dbReference type="FunFam" id="1.10.472.80:FF:000012">
    <property type="entry name" value="Small G protein signaling modulator 3"/>
    <property type="match status" value="1"/>
</dbReference>
<dbReference type="InterPro" id="IPR004012">
    <property type="entry name" value="Run_dom"/>
</dbReference>
<evidence type="ECO:0000259" key="8">
    <source>
        <dbReference type="PROSITE" id="PS50826"/>
    </source>
</evidence>
<evidence type="ECO:0000259" key="7">
    <source>
        <dbReference type="PROSITE" id="PS50086"/>
    </source>
</evidence>
<feature type="region of interest" description="Disordered" evidence="5">
    <location>
        <begin position="65"/>
        <end position="96"/>
    </location>
</feature>
<dbReference type="InterPro" id="IPR050302">
    <property type="entry name" value="Rab_GAP_TBC_domain"/>
</dbReference>
<dbReference type="Pfam" id="PF00566">
    <property type="entry name" value="RabGAP-TBC"/>
    <property type="match status" value="2"/>
</dbReference>
<dbReference type="PROSITE" id="PS50002">
    <property type="entry name" value="SH3"/>
    <property type="match status" value="1"/>
</dbReference>
<dbReference type="SUPFAM" id="SSF50044">
    <property type="entry name" value="SH3-domain"/>
    <property type="match status" value="1"/>
</dbReference>
<protein>
    <recommendedName>
        <fullName evidence="3">RUN and TBC1 domain-containing protein 3</fullName>
    </recommendedName>
</protein>
<proteinExistence type="inferred from homology"/>
<dbReference type="SMART" id="SM00164">
    <property type="entry name" value="TBC"/>
    <property type="match status" value="1"/>
</dbReference>
<dbReference type="CDD" id="cd11813">
    <property type="entry name" value="SH3_SGSM3"/>
    <property type="match status" value="1"/>
</dbReference>
<organism evidence="9 10">
    <name type="scientific">Sus scrofa</name>
    <name type="common">Pig</name>
    <dbReference type="NCBI Taxonomy" id="9823"/>
    <lineage>
        <taxon>Eukaryota</taxon>
        <taxon>Metazoa</taxon>
        <taxon>Chordata</taxon>
        <taxon>Craniata</taxon>
        <taxon>Vertebrata</taxon>
        <taxon>Euteleostomi</taxon>
        <taxon>Mammalia</taxon>
        <taxon>Eutheria</taxon>
        <taxon>Laurasiatheria</taxon>
        <taxon>Artiodactyla</taxon>
        <taxon>Suina</taxon>
        <taxon>Suidae</taxon>
        <taxon>Sus</taxon>
    </lineage>
</organism>
<feature type="region of interest" description="Disordered" evidence="5">
    <location>
        <begin position="146"/>
        <end position="293"/>
    </location>
</feature>
<dbReference type="InterPro" id="IPR000195">
    <property type="entry name" value="Rab-GAP-TBC_dom"/>
</dbReference>
<accession>A0A8D1DV10</accession>
<feature type="region of interest" description="Disordered" evidence="5">
    <location>
        <begin position="423"/>
        <end position="442"/>
    </location>
</feature>
<dbReference type="InterPro" id="IPR035969">
    <property type="entry name" value="Rab-GAP_TBC_sf"/>
</dbReference>
<evidence type="ECO:0000313" key="10">
    <source>
        <dbReference type="Proteomes" id="UP000694722"/>
    </source>
</evidence>
<evidence type="ECO:0000256" key="5">
    <source>
        <dbReference type="SAM" id="MobiDB-lite"/>
    </source>
</evidence>
<dbReference type="Ensembl" id="ENSSSCT00040027919.1">
    <property type="protein sequence ID" value="ENSSSCP00040011792.1"/>
    <property type="gene ID" value="ENSSSCG00040020693.1"/>
</dbReference>
<evidence type="ECO:0000256" key="4">
    <source>
        <dbReference type="PROSITE-ProRule" id="PRU00192"/>
    </source>
</evidence>
<feature type="domain" description="Rab-GAP TBC" evidence="7">
    <location>
        <begin position="1"/>
        <end position="560"/>
    </location>
</feature>
<dbReference type="CDD" id="cd17688">
    <property type="entry name" value="RUN_SGSM3"/>
    <property type="match status" value="1"/>
</dbReference>
<dbReference type="SUPFAM" id="SSF47923">
    <property type="entry name" value="Ypt/Rab-GAP domain of gyp1p"/>
    <property type="match status" value="2"/>
</dbReference>
<feature type="compositionally biased region" description="Gly residues" evidence="5">
    <location>
        <begin position="187"/>
        <end position="198"/>
    </location>
</feature>
<dbReference type="InterPro" id="IPR001452">
    <property type="entry name" value="SH3_domain"/>
</dbReference>
<feature type="compositionally biased region" description="Basic residues" evidence="5">
    <location>
        <begin position="151"/>
        <end position="162"/>
    </location>
</feature>
<dbReference type="Pfam" id="PF00018">
    <property type="entry name" value="SH3_1"/>
    <property type="match status" value="1"/>
</dbReference>
<dbReference type="PANTHER" id="PTHR47219">
    <property type="entry name" value="RAB GTPASE-ACTIVATING PROTEIN 1-LIKE"/>
    <property type="match status" value="1"/>
</dbReference>
<dbReference type="SMART" id="SM00593">
    <property type="entry name" value="RUN"/>
    <property type="match status" value="1"/>
</dbReference>
<dbReference type="AlphaFoldDB" id="A0A8D1DV10"/>
<dbReference type="Proteomes" id="UP000694722">
    <property type="component" value="Unplaced"/>
</dbReference>
<dbReference type="Gene3D" id="1.10.472.80">
    <property type="entry name" value="Ypt/Rab-GAP domain of gyp1p, domain 3"/>
    <property type="match status" value="1"/>
</dbReference>
<dbReference type="InterPro" id="IPR037213">
    <property type="entry name" value="Run_dom_sf"/>
</dbReference>
<feature type="compositionally biased region" description="Low complexity" evidence="5">
    <location>
        <begin position="76"/>
        <end position="85"/>
    </location>
</feature>
<sequence length="1005" mass="110886">MRPQLWMRLSGALQKKRSSELTYRELVKNSSNDDTMAAKQVSPGPGGAALGLGCWRLRDARGASPWPGRPFRPQRASGSSVAGAGEVSKRPPNLVHEGPLEILNTDLEASFQRVSFHGPGIWDLIFITPPPPPPPRILLWEPGETSGTRAKAGRLTRTRSLRHPPTPDSWEGSQPEVCPTQGVSVSGCGGSRALGVGGLPTDREGPAPHHAQQRLLRQREQRRGPAPAQGAPSAGLALPGDRLLPGHRHGERSREGGRAGVFSLNLGGPHLPFGQEDGRRGGGPQGGKGMPDPVVPSLRWARACRDPQRRPHSIWPLRRGCLFSVSGGLGRGPFSPCPGQVAACLLLFLEEEDAFWMMCAIIEDLLPASYFSTTLLGVQTDQRVLRHLIVQYLPRLDKLLQEHDIGNGPTPPLLWGPGVLSSASGAAGPRPQDPAEDGANGSLRRREGAHLTTAPPCTQPRRLPCALVLWGSDGCPPSACGAGRASCRFGGAPLRLLRGRVPGGRPWPAVPRQLRVPAQGLRCVSAELSLITLHWFLTAFASVVHIKLLLRLWDLFFYEGSLVLFQTTLGMLRLKEEELIQSENSASIFNTLSDIPSQMEDADLLLGEAMRLAGSLTDVAVETQRRKHLAYLIADQGQLLGTSTTTNLSQVVRRRTQRRKSGISSLLFGEDDLEALKAKNIKQTELVADLREAILRVARHFQCTDPKNCSVELTPDYSMESHQRDHENYVACSRSHPRRAKALLDFERHDDDELGFRKNDIITIISQKDEHCWVGELNGLRGWFPAKFVEVLDERSKEYSIAGDDAVTEGVTDLVRGTLCPALKALFEHGLKKPSLLGGACHPWLFIEEAAGREVERDFDSVYSRLVLCKTYRLDEDGKVLTPEELLYRAVQSVNVTHDAAHAQMDVKLRSLICVGLNEQVLHLWLEVLCSSLATVEKWYQPWSFLRSPGWVQIKCELRVLCCFAFSLSQDWELPARREEEKKPLKEGVQDMLVKHHLFSWDIDG</sequence>
<dbReference type="Gene3D" id="1.10.8.270">
    <property type="entry name" value="putative rabgap domain of human tbc1 domain family member 14 like domains"/>
    <property type="match status" value="1"/>
</dbReference>
<dbReference type="PANTHER" id="PTHR47219:SF13">
    <property type="entry name" value="RUN AND TBC1 DOMAIN-CONTAINING PROTEIN 3"/>
    <property type="match status" value="1"/>
</dbReference>
<reference evidence="9" key="1">
    <citation type="submission" date="2025-08" db="UniProtKB">
        <authorList>
            <consortium name="Ensembl"/>
        </authorList>
    </citation>
    <scope>IDENTIFICATION</scope>
</reference>
<evidence type="ECO:0000256" key="2">
    <source>
        <dbReference type="ARBA" id="ARBA00022443"/>
    </source>
</evidence>
<feature type="domain" description="RUN" evidence="8">
    <location>
        <begin position="810"/>
        <end position="973"/>
    </location>
</feature>
<dbReference type="Pfam" id="PF02759">
    <property type="entry name" value="RUN"/>
    <property type="match status" value="1"/>
</dbReference>
<dbReference type="SMART" id="SM00326">
    <property type="entry name" value="SH3"/>
    <property type="match status" value="1"/>
</dbReference>